<gene>
    <name evidence="2" type="ORF">MPH_08121</name>
</gene>
<dbReference type="Proteomes" id="UP000007129">
    <property type="component" value="Unassembled WGS sequence"/>
</dbReference>
<dbReference type="EMBL" id="AHHD01000338">
    <property type="protein sequence ID" value="EKG14648.1"/>
    <property type="molecule type" value="Genomic_DNA"/>
</dbReference>
<dbReference type="HOGENOM" id="CLU_2158903_0_0_1"/>
<evidence type="ECO:0000313" key="2">
    <source>
        <dbReference type="EMBL" id="EKG14648.1"/>
    </source>
</evidence>
<evidence type="ECO:0000256" key="1">
    <source>
        <dbReference type="SAM" id="MobiDB-lite"/>
    </source>
</evidence>
<comment type="caution">
    <text evidence="2">The sequence shown here is derived from an EMBL/GenBank/DDBJ whole genome shotgun (WGS) entry which is preliminary data.</text>
</comment>
<evidence type="ECO:0000313" key="3">
    <source>
        <dbReference type="Proteomes" id="UP000007129"/>
    </source>
</evidence>
<dbReference type="VEuPathDB" id="FungiDB:MPH_08121"/>
<feature type="compositionally biased region" description="Polar residues" evidence="1">
    <location>
        <begin position="12"/>
        <end position="27"/>
    </location>
</feature>
<proteinExistence type="predicted"/>
<dbReference type="InParanoid" id="K2RJ35"/>
<reference evidence="2 3" key="1">
    <citation type="journal article" date="2012" name="BMC Genomics">
        <title>Tools to kill: Genome of one of the most destructive plant pathogenic fungi Macrophomina phaseolina.</title>
        <authorList>
            <person name="Islam M.S."/>
            <person name="Haque M.S."/>
            <person name="Islam M.M."/>
            <person name="Emdad E.M."/>
            <person name="Halim A."/>
            <person name="Hossen Q.M.M."/>
            <person name="Hossain M.Z."/>
            <person name="Ahmed B."/>
            <person name="Rahim S."/>
            <person name="Rahman M.S."/>
            <person name="Alam M.M."/>
            <person name="Hou S."/>
            <person name="Wan X."/>
            <person name="Saito J.A."/>
            <person name="Alam M."/>
        </authorList>
    </citation>
    <scope>NUCLEOTIDE SEQUENCE [LARGE SCALE GENOMIC DNA]</scope>
    <source>
        <strain evidence="2 3">MS6</strain>
    </source>
</reference>
<sequence>MKGIRALRPLHSFSSDSVGNSQQQISDEITGKAHRWHVVIAALATSLPYAKADWLFTETQVNNSPRLLSRVVSGIGRQDGSANSASPFCVPILGRSTRGNFGPTEQDRESS</sequence>
<dbReference type="AlphaFoldDB" id="K2RJ35"/>
<name>K2RJ35_MACPH</name>
<organism evidence="2 3">
    <name type="scientific">Macrophomina phaseolina (strain MS6)</name>
    <name type="common">Charcoal rot fungus</name>
    <dbReference type="NCBI Taxonomy" id="1126212"/>
    <lineage>
        <taxon>Eukaryota</taxon>
        <taxon>Fungi</taxon>
        <taxon>Dikarya</taxon>
        <taxon>Ascomycota</taxon>
        <taxon>Pezizomycotina</taxon>
        <taxon>Dothideomycetes</taxon>
        <taxon>Dothideomycetes incertae sedis</taxon>
        <taxon>Botryosphaeriales</taxon>
        <taxon>Botryosphaeriaceae</taxon>
        <taxon>Macrophomina</taxon>
    </lineage>
</organism>
<protein>
    <submittedName>
        <fullName evidence="2">Uncharacterized protein</fullName>
    </submittedName>
</protein>
<feature type="region of interest" description="Disordered" evidence="1">
    <location>
        <begin position="1"/>
        <end position="27"/>
    </location>
</feature>
<accession>K2RJ35</accession>